<evidence type="ECO:0000256" key="4">
    <source>
        <dbReference type="ARBA" id="ARBA00022801"/>
    </source>
</evidence>
<dbReference type="InterPro" id="IPR036938">
    <property type="entry name" value="PAP2/HPO_sf"/>
</dbReference>
<dbReference type="EMBL" id="VDUZ01000006">
    <property type="protein sequence ID" value="TXL78871.1"/>
    <property type="molecule type" value="Genomic_DNA"/>
</dbReference>
<dbReference type="PANTHER" id="PTHR14969">
    <property type="entry name" value="SPHINGOSINE-1-PHOSPHATE PHOSPHOHYDROLASE"/>
    <property type="match status" value="1"/>
</dbReference>
<evidence type="ECO:0000256" key="2">
    <source>
        <dbReference type="ARBA" id="ARBA00022475"/>
    </source>
</evidence>
<dbReference type="GO" id="GO:0005886">
    <property type="term" value="C:plasma membrane"/>
    <property type="evidence" value="ECO:0007669"/>
    <property type="project" value="UniProtKB-SubCell"/>
</dbReference>
<evidence type="ECO:0000259" key="8">
    <source>
        <dbReference type="SMART" id="SM00014"/>
    </source>
</evidence>
<evidence type="ECO:0000256" key="1">
    <source>
        <dbReference type="ARBA" id="ARBA00004651"/>
    </source>
</evidence>
<feature type="transmembrane region" description="Helical" evidence="7">
    <location>
        <begin position="216"/>
        <end position="236"/>
    </location>
</feature>
<feature type="transmembrane region" description="Helical" evidence="7">
    <location>
        <begin position="175"/>
        <end position="196"/>
    </location>
</feature>
<comment type="subcellular location">
    <subcellularLocation>
        <location evidence="1">Cell membrane</location>
        <topology evidence="1">Multi-pass membrane protein</topology>
    </subcellularLocation>
</comment>
<keyword evidence="2" id="KW-1003">Cell membrane</keyword>
<dbReference type="InterPro" id="IPR000326">
    <property type="entry name" value="PAP2/HPO"/>
</dbReference>
<dbReference type="AlphaFoldDB" id="A0A5C8PSV6"/>
<dbReference type="GO" id="GO:0016787">
    <property type="term" value="F:hydrolase activity"/>
    <property type="evidence" value="ECO:0007669"/>
    <property type="project" value="UniProtKB-KW"/>
</dbReference>
<keyword evidence="5 7" id="KW-1133">Transmembrane helix</keyword>
<dbReference type="Pfam" id="PF01569">
    <property type="entry name" value="PAP2"/>
    <property type="match status" value="1"/>
</dbReference>
<evidence type="ECO:0000256" key="6">
    <source>
        <dbReference type="ARBA" id="ARBA00023136"/>
    </source>
</evidence>
<sequence>MQSALLRFYDGSMTIADVGSTITALDRSITLALNQLVGQSPIFDLLVFYTADMNLLKGVPFMAAAWFLWFHRGGAARPHVVNLMIIALLAIATARILQLGMPSRLRPLDDPTLALALAAHVTHDVLHDWSSFPSDHATMFFAMAAALVPVSGRLASLAFAWVAIVICLPRLYLGFHYTSDVIAGAIIGIVVAFIYLRLPVQNLTRWILKLSVRLPGLFYAGAFVFTFEISFLMGDVRQLGMQAVKLLHRLTS</sequence>
<evidence type="ECO:0000256" key="3">
    <source>
        <dbReference type="ARBA" id="ARBA00022692"/>
    </source>
</evidence>
<proteinExistence type="predicted"/>
<keyword evidence="6 7" id="KW-0472">Membrane</keyword>
<dbReference type="SMART" id="SM00014">
    <property type="entry name" value="acidPPc"/>
    <property type="match status" value="1"/>
</dbReference>
<protein>
    <submittedName>
        <fullName evidence="9">Phosphatase PAP2 family protein</fullName>
    </submittedName>
</protein>
<feature type="transmembrane region" description="Helical" evidence="7">
    <location>
        <begin position="80"/>
        <end position="101"/>
    </location>
</feature>
<feature type="transmembrane region" description="Helical" evidence="7">
    <location>
        <begin position="139"/>
        <end position="168"/>
    </location>
</feature>
<feature type="domain" description="Phosphatidic acid phosphatase type 2/haloperoxidase" evidence="8">
    <location>
        <begin position="82"/>
        <end position="196"/>
    </location>
</feature>
<organism evidence="9 10">
    <name type="scientific">Vineibacter terrae</name>
    <dbReference type="NCBI Taxonomy" id="2586908"/>
    <lineage>
        <taxon>Bacteria</taxon>
        <taxon>Pseudomonadati</taxon>
        <taxon>Pseudomonadota</taxon>
        <taxon>Alphaproteobacteria</taxon>
        <taxon>Hyphomicrobiales</taxon>
        <taxon>Vineibacter</taxon>
    </lineage>
</organism>
<dbReference type="Proteomes" id="UP000321638">
    <property type="component" value="Unassembled WGS sequence"/>
</dbReference>
<dbReference type="SUPFAM" id="SSF48317">
    <property type="entry name" value="Acid phosphatase/Vanadium-dependent haloperoxidase"/>
    <property type="match status" value="1"/>
</dbReference>
<reference evidence="9 10" key="1">
    <citation type="submission" date="2019-06" db="EMBL/GenBank/DDBJ databases">
        <title>New taxonomy in bacterial strain CC-CFT640, isolated from vineyard.</title>
        <authorList>
            <person name="Lin S.-Y."/>
            <person name="Tsai C.-F."/>
            <person name="Young C.-C."/>
        </authorList>
    </citation>
    <scope>NUCLEOTIDE SEQUENCE [LARGE SCALE GENOMIC DNA]</scope>
    <source>
        <strain evidence="9 10">CC-CFT640</strain>
    </source>
</reference>
<feature type="transmembrane region" description="Helical" evidence="7">
    <location>
        <begin position="46"/>
        <end position="68"/>
    </location>
</feature>
<evidence type="ECO:0000256" key="7">
    <source>
        <dbReference type="SAM" id="Phobius"/>
    </source>
</evidence>
<evidence type="ECO:0000313" key="9">
    <source>
        <dbReference type="EMBL" id="TXL78871.1"/>
    </source>
</evidence>
<accession>A0A5C8PSV6</accession>
<name>A0A5C8PSV6_9HYPH</name>
<dbReference type="PANTHER" id="PTHR14969:SF62">
    <property type="entry name" value="DECAPRENYLPHOSPHORYL-5-PHOSPHORIBOSE PHOSPHATASE RV3807C-RELATED"/>
    <property type="match status" value="1"/>
</dbReference>
<dbReference type="OrthoDB" id="9801622at2"/>
<keyword evidence="10" id="KW-1185">Reference proteome</keyword>
<evidence type="ECO:0000313" key="10">
    <source>
        <dbReference type="Proteomes" id="UP000321638"/>
    </source>
</evidence>
<gene>
    <name evidence="9" type="ORF">FHP25_07725</name>
</gene>
<evidence type="ECO:0000256" key="5">
    <source>
        <dbReference type="ARBA" id="ARBA00022989"/>
    </source>
</evidence>
<comment type="caution">
    <text evidence="9">The sequence shown here is derived from an EMBL/GenBank/DDBJ whole genome shotgun (WGS) entry which is preliminary data.</text>
</comment>
<keyword evidence="3 7" id="KW-0812">Transmembrane</keyword>
<keyword evidence="4" id="KW-0378">Hydrolase</keyword>
<dbReference type="Gene3D" id="1.20.144.10">
    <property type="entry name" value="Phosphatidic acid phosphatase type 2/haloperoxidase"/>
    <property type="match status" value="1"/>
</dbReference>